<keyword evidence="5" id="KW-1185">Reference proteome</keyword>
<proteinExistence type="predicted"/>
<evidence type="ECO:0000313" key="3">
    <source>
        <dbReference type="EMBL" id="SKA32074.1"/>
    </source>
</evidence>
<feature type="chain" id="PRO_5013227730" evidence="1">
    <location>
        <begin position="22"/>
        <end position="98"/>
    </location>
</feature>
<dbReference type="EMBL" id="FUWP01000007">
    <property type="protein sequence ID" value="SKA32074.1"/>
    <property type="molecule type" value="Genomic_DNA"/>
</dbReference>
<evidence type="ECO:0000256" key="1">
    <source>
        <dbReference type="SAM" id="SignalP"/>
    </source>
</evidence>
<feature type="signal peptide" evidence="1">
    <location>
        <begin position="1"/>
        <end position="21"/>
    </location>
</feature>
<name>A0A1T4SUX9_9GAMM</name>
<dbReference type="RefSeq" id="WP_080174616.1">
    <property type="nucleotide sequence ID" value="NZ_AP024855.1"/>
</dbReference>
<dbReference type="Proteomes" id="UP000191116">
    <property type="component" value="Unassembled WGS sequence"/>
</dbReference>
<organism evidence="3 4">
    <name type="scientific">Photobacterium toruni</name>
    <dbReference type="NCBI Taxonomy" id="1935446"/>
    <lineage>
        <taxon>Bacteria</taxon>
        <taxon>Pseudomonadati</taxon>
        <taxon>Pseudomonadota</taxon>
        <taxon>Gammaproteobacteria</taxon>
        <taxon>Vibrionales</taxon>
        <taxon>Vibrionaceae</taxon>
        <taxon>Photobacterium</taxon>
    </lineage>
</organism>
<gene>
    <name evidence="3" type="ORF">CZ814_01785</name>
    <name evidence="2" type="ORF">VXS06_00365</name>
</gene>
<keyword evidence="1" id="KW-0732">Signal</keyword>
<evidence type="ECO:0000313" key="2">
    <source>
        <dbReference type="EMBL" id="MEC6830244.1"/>
    </source>
</evidence>
<sequence>MKRLIITLALSLTLHSFSALASMPTTTKQPPLTTQHMIEYIDHTHQLTAVEKIQTDVVSSINTNNYLQINSHKDPHLEQQEVILRPKKKHTSSYQSHN</sequence>
<evidence type="ECO:0000313" key="5">
    <source>
        <dbReference type="Proteomes" id="UP001306119"/>
    </source>
</evidence>
<reference evidence="3 4" key="1">
    <citation type="submission" date="2017-02" db="EMBL/GenBank/DDBJ databases">
        <authorList>
            <person name="Peterson S.W."/>
        </authorList>
    </citation>
    <scope>NUCLEOTIDE SEQUENCE [LARGE SCALE GENOMIC DNA]</scope>
    <source>
        <strain evidence="3 4">CECT 9189</strain>
    </source>
</reference>
<dbReference type="AlphaFoldDB" id="A0A1T4SUX9"/>
<accession>A0A1T4SUX9</accession>
<reference evidence="2 5" key="2">
    <citation type="submission" date="2024-01" db="EMBL/GenBank/DDBJ databases">
        <title>Active colonisers of the gastrointestinal tract of Atlantic salmon farmed in a warm water region.</title>
        <authorList>
            <person name="Bowman J.P."/>
        </authorList>
    </citation>
    <scope>NUCLEOTIDE SEQUENCE [LARGE SCALE GENOMIC DNA]</scope>
    <source>
        <strain evidence="2 5">S3MW1</strain>
    </source>
</reference>
<evidence type="ECO:0000313" key="4">
    <source>
        <dbReference type="Proteomes" id="UP000191116"/>
    </source>
</evidence>
<dbReference type="Proteomes" id="UP001306119">
    <property type="component" value="Unassembled WGS sequence"/>
</dbReference>
<dbReference type="EMBL" id="JAYXUG010000001">
    <property type="protein sequence ID" value="MEC6830244.1"/>
    <property type="molecule type" value="Genomic_DNA"/>
</dbReference>
<dbReference type="OrthoDB" id="5829686at2"/>
<protein>
    <submittedName>
        <fullName evidence="3">Uncharacterized protein</fullName>
    </submittedName>
</protein>